<evidence type="ECO:0000256" key="1">
    <source>
        <dbReference type="ARBA" id="ARBA00004651"/>
    </source>
</evidence>
<dbReference type="Pfam" id="PF12166">
    <property type="entry name" value="Piezo_cap"/>
    <property type="match status" value="1"/>
</dbReference>
<feature type="transmembrane region" description="Helical" evidence="10">
    <location>
        <begin position="1671"/>
        <end position="1690"/>
    </location>
</feature>
<feature type="transmembrane region" description="Helical" evidence="10">
    <location>
        <begin position="1711"/>
        <end position="1730"/>
    </location>
</feature>
<feature type="transmembrane region" description="Helical" evidence="10">
    <location>
        <begin position="766"/>
        <end position="785"/>
    </location>
</feature>
<evidence type="ECO:0000256" key="3">
    <source>
        <dbReference type="ARBA" id="ARBA00022448"/>
    </source>
</evidence>
<feature type="transmembrane region" description="Helical" evidence="10">
    <location>
        <begin position="2052"/>
        <end position="2075"/>
    </location>
</feature>
<feature type="transmembrane region" description="Helical" evidence="10">
    <location>
        <begin position="587"/>
        <end position="606"/>
    </location>
</feature>
<dbReference type="Pfam" id="PF15917">
    <property type="entry name" value="Piezo_TM25-28"/>
    <property type="match status" value="1"/>
</dbReference>
<feature type="compositionally biased region" description="Polar residues" evidence="11">
    <location>
        <begin position="1177"/>
        <end position="1201"/>
    </location>
</feature>
<feature type="transmembrane region" description="Helical" evidence="10">
    <location>
        <begin position="907"/>
        <end position="925"/>
    </location>
</feature>
<dbReference type="InterPro" id="IPR056769">
    <property type="entry name" value="Piezo_TM1-24"/>
</dbReference>
<feature type="transmembrane region" description="Helical" evidence="10">
    <location>
        <begin position="60"/>
        <end position="82"/>
    </location>
</feature>
<dbReference type="InterPro" id="IPR056768">
    <property type="entry name" value="THU_Piezo"/>
</dbReference>
<dbReference type="FunCoup" id="B3RVD4">
    <property type="interactions" value="240"/>
</dbReference>
<dbReference type="KEGG" id="tad:TRIADDRAFT_55613"/>
<keyword evidence="4" id="KW-1003">Cell membrane</keyword>
<dbReference type="Pfam" id="PF24874">
    <property type="entry name" value="Piezo_THU9_anchor"/>
    <property type="match status" value="1"/>
</dbReference>
<accession>B3RVD4</accession>
<dbReference type="GO" id="GO:0008381">
    <property type="term" value="F:mechanosensitive monoatomic ion channel activity"/>
    <property type="evidence" value="ECO:0000318"/>
    <property type="project" value="GO_Central"/>
</dbReference>
<keyword evidence="8 10" id="KW-0472">Membrane</keyword>
<feature type="transmembrane region" description="Helical" evidence="10">
    <location>
        <begin position="120"/>
        <end position="138"/>
    </location>
</feature>
<evidence type="ECO:0000259" key="16">
    <source>
        <dbReference type="Pfam" id="PF24874"/>
    </source>
</evidence>
<dbReference type="InParanoid" id="B3RVD4"/>
<feature type="transmembrane region" description="Helical" evidence="10">
    <location>
        <begin position="342"/>
        <end position="362"/>
    </location>
</feature>
<feature type="transmembrane region" description="Helical" evidence="10">
    <location>
        <begin position="870"/>
        <end position="886"/>
    </location>
</feature>
<proteinExistence type="inferred from homology"/>
<protein>
    <recommendedName>
        <fullName evidence="10">Piezo-type mechanosensitive ion channel component</fullName>
    </recommendedName>
</protein>
<dbReference type="Pfam" id="PF24871">
    <property type="entry name" value="Piezo_TM1-24"/>
    <property type="match status" value="2"/>
</dbReference>
<evidence type="ECO:0000259" key="13">
    <source>
        <dbReference type="Pfam" id="PF15917"/>
    </source>
</evidence>
<feature type="compositionally biased region" description="Polar residues" evidence="11">
    <location>
        <begin position="1209"/>
        <end position="1221"/>
    </location>
</feature>
<feature type="region of interest" description="Disordered" evidence="11">
    <location>
        <begin position="1177"/>
        <end position="1225"/>
    </location>
</feature>
<keyword evidence="3" id="KW-0813">Transport</keyword>
<comment type="caution">
    <text evidence="10">Lacks conserved residue(s) required for the propagation of feature annotation.</text>
</comment>
<feature type="transmembrane region" description="Helical" evidence="10">
    <location>
        <begin position="397"/>
        <end position="419"/>
    </location>
</feature>
<keyword evidence="7" id="KW-0406">Ion transport</keyword>
<feature type="domain" description="Piezo transmembrane helical unit" evidence="14">
    <location>
        <begin position="1413"/>
        <end position="1534"/>
    </location>
</feature>
<keyword evidence="5 10" id="KW-0812">Transmembrane</keyword>
<evidence type="ECO:0000259" key="15">
    <source>
        <dbReference type="Pfam" id="PF24871"/>
    </source>
</evidence>
<dbReference type="RefSeq" id="XP_002112008.1">
    <property type="nucleotide sequence ID" value="XM_002111972.1"/>
</dbReference>
<feature type="transmembrane region" description="Helical" evidence="10">
    <location>
        <begin position="1509"/>
        <end position="1527"/>
    </location>
</feature>
<keyword evidence="18" id="KW-1185">Reference proteome</keyword>
<dbReference type="EMBL" id="DS985244">
    <property type="protein sequence ID" value="EDV25975.1"/>
    <property type="molecule type" value="Genomic_DNA"/>
</dbReference>
<comment type="similarity">
    <text evidence="2 10">Belongs to the PIEZO (TC 1.A.75) family.</text>
</comment>
<evidence type="ECO:0000256" key="6">
    <source>
        <dbReference type="ARBA" id="ARBA00022989"/>
    </source>
</evidence>
<evidence type="ECO:0000256" key="7">
    <source>
        <dbReference type="ARBA" id="ARBA00023065"/>
    </source>
</evidence>
<dbReference type="InterPro" id="IPR027272">
    <property type="entry name" value="Piezo"/>
</dbReference>
<dbReference type="PANTHER" id="PTHR13167:SF25">
    <property type="entry name" value="PIEZO-TYPE MECHANOSENSITIVE ION CHANNEL COMPONENT"/>
    <property type="match status" value="1"/>
</dbReference>
<gene>
    <name evidence="17" type="ORF">TRIADDRAFT_55613</name>
</gene>
<evidence type="ECO:0000256" key="5">
    <source>
        <dbReference type="ARBA" id="ARBA00022692"/>
    </source>
</evidence>
<dbReference type="HOGENOM" id="CLU_000512_0_0_1"/>
<evidence type="ECO:0000313" key="17">
    <source>
        <dbReference type="EMBL" id="EDV25975.1"/>
    </source>
</evidence>
<evidence type="ECO:0000313" key="18">
    <source>
        <dbReference type="Proteomes" id="UP000009022"/>
    </source>
</evidence>
<dbReference type="GO" id="GO:0005261">
    <property type="term" value="F:monoatomic cation channel activity"/>
    <property type="evidence" value="ECO:0000318"/>
    <property type="project" value="GO_Central"/>
</dbReference>
<feature type="transmembrane region" description="Helical" evidence="10">
    <location>
        <begin position="1643"/>
        <end position="1665"/>
    </location>
</feature>
<dbReference type="STRING" id="10228.B3RVD4"/>
<feature type="transmembrane region" description="Helical" evidence="10">
    <location>
        <begin position="368"/>
        <end position="385"/>
    </location>
</feature>
<dbReference type="GO" id="GO:0071260">
    <property type="term" value="P:cellular response to mechanical stimulus"/>
    <property type="evidence" value="ECO:0000318"/>
    <property type="project" value="GO_Central"/>
</dbReference>
<dbReference type="Proteomes" id="UP000009022">
    <property type="component" value="Unassembled WGS sequence"/>
</dbReference>
<dbReference type="GO" id="GO:0050982">
    <property type="term" value="P:detection of mechanical stimulus"/>
    <property type="evidence" value="ECO:0000318"/>
    <property type="project" value="GO_Central"/>
</dbReference>
<dbReference type="eggNOG" id="KOG1893">
    <property type="taxonomic scope" value="Eukaryota"/>
</dbReference>
<evidence type="ECO:0000256" key="9">
    <source>
        <dbReference type="ARBA" id="ARBA00023303"/>
    </source>
</evidence>
<feature type="transmembrane region" description="Helical" evidence="10">
    <location>
        <begin position="480"/>
        <end position="503"/>
    </location>
</feature>
<feature type="transmembrane region" description="Helical" evidence="10">
    <location>
        <begin position="509"/>
        <end position="528"/>
    </location>
</feature>
<dbReference type="CTD" id="6753221"/>
<dbReference type="InterPro" id="IPR056770">
    <property type="entry name" value="Piezo_THU9_anchor"/>
</dbReference>
<dbReference type="InterPro" id="IPR031805">
    <property type="entry name" value="Piezo_TM25-28"/>
</dbReference>
<sequence>MASIFVATLLFRWFLTLSLLAASILRINGFSALYFGFFLVMPFLPNPSHQSFFKGPIRKYLLSICALSLGLCVAHIIFQIVLAANPPYGSIIIDCFWQERLARQIGFNKLGHNVWNDIRLLAPDAIIFIISVVTFLYCRKLANKQVDQIMHGSDDDRRHVYDKLDSLATLTYSKYGHSLKNIKILGLTGYFKTNCSSPSLPILRHGIPWYSYVCPGLIILTFWTFATHYSFSLKWNSYGKFPNLATHMYFLMWWTSKKRSETKQRSPSTQLQTENPLQVNVDAHQTSTLNQDVTSQNTVATNNDQRTEAENNVLLEPVPTAVETDENLHIHNIILQYSQQKFYAFLQYVEMNIHLLALIAMLTWSISYHSWPAFVLLIFACLFFIHPRTYEVMMTTAPLLVIYGEIMIIATYIYGLNLHKELPEVVNGFNLQQVGLQRFSNQCLHLGLQSIFLAIFWLTLRHKQNRARNSERELYRVIGITIQTLLAQYWILACLGALLIVSLHGQPTIYQIIYMFFFLLLTVTYKIYFKTFLDYTYNVFVTGTETHIVKAVMLTIFIVCVAEVTALNGIFAIFVILQLPYQRLQKVLSYIMTLLIAVSLLSKLTFQLSVIDTKNLRSNCSYAIPEWNGTMFITFYLNRTLNDIEWFGLKKVSNVSSYVGGYIAIICLITMEKVINHRQRQMYELTNTRRPPSGILFPNIDETKIDTSLKSRIKYVIDNFCSLWGIELCIFTEIIVIGARGDVYSAIYSVVLGLQLFLPRKQLSTLWPIYIAFLTISIIAQYLLLLGLPTYLCYGDFFMLMFACCQMKAYLSGKRDSHLTVRIHAEDGKMTNPGNFLNNRCWLDTIQIFIFQYFLWITYAVIFIVGTSQINIFCFGFLLADFFFLWHGQSIVKRLKFDDNGKMVKTWWKLFIAYTYTVILLKTSFQVVVCAWPNIIPCIVSRIFNVVCLRAFVGEDPVERMNCVTLPKKYGVGIDGVCLMFLLIQQLIFNSNQIYYVAEELFETNQLSKKVAKFLRDCRQERIKLEIESREKIRKRIKDSVEVLKSRRNSKLFANLSHEQIIAAGDYYLFRDLYQKEKLVGQTVDTQYTDTVSDDRSTQDKSQIDDLDPSSKEKIQNKQQIANEHHEDVQSSEAASNDLVYLKQDTDFECHDVSQRAEPGITDNPLYGRHSSIYVSKSQTGGPASTQYRIADGESSSSTLQEHTKHSHNQFIESASNAASTDTKRAFKTQENISDLPAPQNNLFLNKQLNVQEVTLKDITTDSLPSRLDSLDGKVTSKEEKKKGAFRRFINYLYCNIWITYTDKLTRWLDTFGIEYRAAAKKIRQERANLSKVHSNERAVTTNDVHDSAENTVVAAAVITANADLDLDEPLESKELQRLQSSLAYKTESNDGWQGNMSRFDHFIFALYYSLCANTDNICYFLILLNLIVHGTVLSLILPLSTFLWAFLSIPRPHRYFWIFAFTYTEIVVLIKYTFQFSFWTFNRPDGNNDPFWAPRIIGIVQEDNFGRIVAFDLILLLSLFFHCAILKSFGLWNDDDSNNDHDEMTESEEIWPNIKFIQQLLRHDSKPGTIDVYTSMFACTFIAFLIIIFGWSSFGENASQNDNLSTFIAENNIPLPFLIAMLTQFLLMLCDRAIYLRRSLLARLIVYIIQVIALHTWLFFFLPFLTRRSFKYNAAAIILYITYCIYFRLSCFQLCQGYPIRVLRRFLTDIFNNYTYYFVLCVNAIPFFLEFRTLMDWTCTDTTLTLWHWLKMEDIFYNIFYTKCRRDYENSYPQKKGDPKSPLFKVALGGFLIFLLGAIIWFPLLFMSLAKTSGIADLPTEGQFSLSIVGYEPLYSYTAEQRSITMLSQSDYNHLFNVHKYNNPSARSFLSQYDRENVVRVLLNENSSPIWEISPPVRQKLINDLSSNQTITLRFSWSFNRKPNSALVSDMVTGNNYFNLYDPNLRDGLSQMLMFNDNQTSMVTIPKLYPSFVLVPATGASTVVKALDNGSYVDCGVELLKGPTYDDVLKSMVEWWRIVQKSPFHINNTKSSRSNSLEMIVFSDKVIPPGLSFLAGYGIIGLYVSLVLVVGRFIRIFVSSVSYRIMFDEIPDPNAIHELCEEIYMVRESHEFELEEELFAKLIFLYRSPETIIRLTRLASLLIHYACIDPTDTKIISYKSGCIALNGNNL</sequence>
<dbReference type="Pfam" id="PF23188">
    <property type="entry name" value="THU_Piezo1"/>
    <property type="match status" value="1"/>
</dbReference>
<feature type="transmembrane region" description="Helical" evidence="10">
    <location>
        <begin position="439"/>
        <end position="460"/>
    </location>
</feature>
<feature type="transmembrane region" description="Helical" evidence="10">
    <location>
        <begin position="715"/>
        <end position="737"/>
    </location>
</feature>
<dbReference type="GO" id="GO:0005886">
    <property type="term" value="C:plasma membrane"/>
    <property type="evidence" value="ECO:0007669"/>
    <property type="project" value="UniProtKB-SubCell"/>
</dbReference>
<evidence type="ECO:0000256" key="4">
    <source>
        <dbReference type="ARBA" id="ARBA00022475"/>
    </source>
</evidence>
<feature type="transmembrane region" description="Helical" evidence="10">
    <location>
        <begin position="1573"/>
        <end position="1594"/>
    </location>
</feature>
<dbReference type="OrthoDB" id="303066at2759"/>
<dbReference type="InterPro" id="IPR031334">
    <property type="entry name" value="Piezo_cap_dom"/>
</dbReference>
<keyword evidence="6 10" id="KW-1133">Transmembrane helix</keyword>
<feature type="compositionally biased region" description="Basic and acidic residues" evidence="11">
    <location>
        <begin position="1093"/>
        <end position="1116"/>
    </location>
</feature>
<evidence type="ECO:0000259" key="12">
    <source>
        <dbReference type="Pfam" id="PF12166"/>
    </source>
</evidence>
<name>B3RVD4_TRIAD</name>
<dbReference type="PhylomeDB" id="B3RVD4"/>
<feature type="transmembrane region" description="Helical" evidence="10">
    <location>
        <begin position="846"/>
        <end position="864"/>
    </location>
</feature>
<comment type="subcellular location">
    <subcellularLocation>
        <location evidence="1">Cell membrane</location>
        <topology evidence="1">Multi-pass membrane protein</topology>
    </subcellularLocation>
    <subcellularLocation>
        <location evidence="10">Membrane</location>
        <topology evidence="10">Multi-pass membrane protein</topology>
    </subcellularLocation>
</comment>
<dbReference type="GO" id="GO:0016020">
    <property type="term" value="C:membrane"/>
    <property type="evidence" value="ECO:0000318"/>
    <property type="project" value="GO_Central"/>
</dbReference>
<feature type="domain" description="Piezo TM1-24" evidence="15">
    <location>
        <begin position="183"/>
        <end position="534"/>
    </location>
</feature>
<evidence type="ECO:0000256" key="2">
    <source>
        <dbReference type="ARBA" id="ARBA00007821"/>
    </source>
</evidence>
<reference evidence="17 18" key="1">
    <citation type="journal article" date="2008" name="Nature">
        <title>The Trichoplax genome and the nature of placozoans.</title>
        <authorList>
            <person name="Srivastava M."/>
            <person name="Begovic E."/>
            <person name="Chapman J."/>
            <person name="Putnam N.H."/>
            <person name="Hellsten U."/>
            <person name="Kawashima T."/>
            <person name="Kuo A."/>
            <person name="Mitros T."/>
            <person name="Salamov A."/>
            <person name="Carpenter M.L."/>
            <person name="Signorovitch A.Y."/>
            <person name="Moreno M.A."/>
            <person name="Kamm K."/>
            <person name="Grimwood J."/>
            <person name="Schmutz J."/>
            <person name="Shapiro H."/>
            <person name="Grigoriev I.V."/>
            <person name="Buss L.W."/>
            <person name="Schierwater B."/>
            <person name="Dellaporta S.L."/>
            <person name="Rokhsar D.S."/>
        </authorList>
    </citation>
    <scope>NUCLEOTIDE SEQUENCE [LARGE SCALE GENOMIC DNA]</scope>
    <source>
        <strain evidence="17 18">Grell-BS-1999</strain>
    </source>
</reference>
<feature type="transmembrane region" description="Helical" evidence="10">
    <location>
        <begin position="31"/>
        <end position="48"/>
    </location>
</feature>
<feature type="domain" description="Piezo TM1-24" evidence="15">
    <location>
        <begin position="26"/>
        <end position="148"/>
    </location>
</feature>
<keyword evidence="9 10" id="KW-0407">Ion channel</keyword>
<evidence type="ECO:0000256" key="11">
    <source>
        <dbReference type="SAM" id="MobiDB-lite"/>
    </source>
</evidence>
<feature type="transmembrane region" description="Helical" evidence="10">
    <location>
        <begin position="1614"/>
        <end position="1631"/>
    </location>
</feature>
<organism evidence="17 18">
    <name type="scientific">Trichoplax adhaerens</name>
    <name type="common">Trichoplax reptans</name>
    <dbReference type="NCBI Taxonomy" id="10228"/>
    <lineage>
        <taxon>Eukaryota</taxon>
        <taxon>Metazoa</taxon>
        <taxon>Placozoa</taxon>
        <taxon>Uniplacotomia</taxon>
        <taxon>Trichoplacea</taxon>
        <taxon>Trichoplacidae</taxon>
        <taxon>Trichoplax</taxon>
    </lineage>
</organism>
<feature type="transmembrane region" description="Helical" evidence="10">
    <location>
        <begin position="1420"/>
        <end position="1448"/>
    </location>
</feature>
<dbReference type="GeneID" id="6753221"/>
<evidence type="ECO:0000259" key="14">
    <source>
        <dbReference type="Pfam" id="PF23188"/>
    </source>
</evidence>
<feature type="transmembrane region" description="Helical" evidence="10">
    <location>
        <begin position="548"/>
        <end position="581"/>
    </location>
</feature>
<dbReference type="PANTHER" id="PTHR13167">
    <property type="entry name" value="PIEZO-TYPE MECHANOSENSITIVE ION CHANNEL COMPONENT"/>
    <property type="match status" value="1"/>
</dbReference>
<dbReference type="GO" id="GO:0042391">
    <property type="term" value="P:regulation of membrane potential"/>
    <property type="evidence" value="ECO:0000318"/>
    <property type="project" value="GO_Central"/>
</dbReference>
<feature type="domain" description="Piezo non-specific cation channel cap" evidence="12">
    <location>
        <begin position="1846"/>
        <end position="2138"/>
    </location>
</feature>
<feature type="domain" description="Piezo TM25-28" evidence="13">
    <location>
        <begin position="832"/>
        <end position="1050"/>
    </location>
</feature>
<feature type="domain" description="Piezo THU9 and anchor" evidence="16">
    <location>
        <begin position="1572"/>
        <end position="1809"/>
    </location>
</feature>
<feature type="transmembrane region" description="Helical" evidence="10">
    <location>
        <begin position="1787"/>
        <end position="1807"/>
    </location>
</feature>
<dbReference type="OMA" id="KSCWLIQ"/>
<evidence type="ECO:0000256" key="10">
    <source>
        <dbReference type="RuleBase" id="RU362023"/>
    </source>
</evidence>
<feature type="region of interest" description="Disordered" evidence="11">
    <location>
        <begin position="1090"/>
        <end position="1134"/>
    </location>
</feature>
<evidence type="ECO:0000256" key="8">
    <source>
        <dbReference type="ARBA" id="ARBA00023136"/>
    </source>
</evidence>
<feature type="transmembrane region" description="Helical" evidence="10">
    <location>
        <begin position="1455"/>
        <end position="1475"/>
    </location>
</feature>